<organism evidence="3 7">
    <name type="scientific">Didymodactylos carnosus</name>
    <dbReference type="NCBI Taxonomy" id="1234261"/>
    <lineage>
        <taxon>Eukaryota</taxon>
        <taxon>Metazoa</taxon>
        <taxon>Spiralia</taxon>
        <taxon>Gnathifera</taxon>
        <taxon>Rotifera</taxon>
        <taxon>Eurotatoria</taxon>
        <taxon>Bdelloidea</taxon>
        <taxon>Philodinida</taxon>
        <taxon>Philodinidae</taxon>
        <taxon>Didymodactylos</taxon>
    </lineage>
</organism>
<proteinExistence type="predicted"/>
<dbReference type="Gene3D" id="1.25.40.10">
    <property type="entry name" value="Tetratricopeptide repeat domain"/>
    <property type="match status" value="1"/>
</dbReference>
<accession>A0A814DPF2</accession>
<dbReference type="Proteomes" id="UP000663829">
    <property type="component" value="Unassembled WGS sequence"/>
</dbReference>
<evidence type="ECO:0000313" key="3">
    <source>
        <dbReference type="EMBL" id="CAF0959884.1"/>
    </source>
</evidence>
<name>A0A814DPF2_9BILA</name>
<dbReference type="EMBL" id="CAJNOK010014311">
    <property type="protein sequence ID" value="CAF1202164.1"/>
    <property type="molecule type" value="Genomic_DNA"/>
</dbReference>
<evidence type="ECO:0000313" key="5">
    <source>
        <dbReference type="EMBL" id="CAF3734590.1"/>
    </source>
</evidence>
<keyword evidence="2" id="KW-0802">TPR repeat</keyword>
<protein>
    <recommendedName>
        <fullName evidence="8">Tetratricopeptide repeat protein</fullName>
    </recommendedName>
</protein>
<dbReference type="EMBL" id="CAJOBA010035843">
    <property type="protein sequence ID" value="CAF4011943.1"/>
    <property type="molecule type" value="Genomic_DNA"/>
</dbReference>
<evidence type="ECO:0000313" key="6">
    <source>
        <dbReference type="EMBL" id="CAF4011943.1"/>
    </source>
</evidence>
<comment type="caution">
    <text evidence="3">The sequence shown here is derived from an EMBL/GenBank/DDBJ whole genome shotgun (WGS) entry which is preliminary data.</text>
</comment>
<dbReference type="OrthoDB" id="10018049at2759"/>
<keyword evidence="7" id="KW-1185">Reference proteome</keyword>
<dbReference type="PANTHER" id="PTHR45641">
    <property type="entry name" value="TETRATRICOPEPTIDE REPEAT PROTEIN (AFU_ORTHOLOGUE AFUA_6G03870)"/>
    <property type="match status" value="1"/>
</dbReference>
<dbReference type="EMBL" id="CAJOBC010002467">
    <property type="protein sequence ID" value="CAF3734590.1"/>
    <property type="molecule type" value="Genomic_DNA"/>
</dbReference>
<gene>
    <name evidence="3" type="ORF">GPM918_LOCUS11697</name>
    <name evidence="4" type="ORF">OVA965_LOCUS24039</name>
    <name evidence="5" type="ORF">SRO942_LOCUS11698</name>
    <name evidence="6" type="ORF">TMI583_LOCUS24758</name>
</gene>
<dbReference type="EMBL" id="CAJNOQ010002467">
    <property type="protein sequence ID" value="CAF0959884.1"/>
    <property type="molecule type" value="Genomic_DNA"/>
</dbReference>
<dbReference type="Proteomes" id="UP000681722">
    <property type="component" value="Unassembled WGS sequence"/>
</dbReference>
<evidence type="ECO:0000256" key="2">
    <source>
        <dbReference type="ARBA" id="ARBA00022803"/>
    </source>
</evidence>
<dbReference type="Proteomes" id="UP000677228">
    <property type="component" value="Unassembled WGS sequence"/>
</dbReference>
<dbReference type="InterPro" id="IPR011990">
    <property type="entry name" value="TPR-like_helical_dom_sf"/>
</dbReference>
<evidence type="ECO:0000313" key="4">
    <source>
        <dbReference type="EMBL" id="CAF1202164.1"/>
    </source>
</evidence>
<evidence type="ECO:0008006" key="8">
    <source>
        <dbReference type="Google" id="ProtNLM"/>
    </source>
</evidence>
<dbReference type="SUPFAM" id="SSF48452">
    <property type="entry name" value="TPR-like"/>
    <property type="match status" value="1"/>
</dbReference>
<dbReference type="PANTHER" id="PTHR45641:SF19">
    <property type="entry name" value="NEPHROCYSTIN-3"/>
    <property type="match status" value="1"/>
</dbReference>
<dbReference type="InterPro" id="IPR019734">
    <property type="entry name" value="TPR_rpt"/>
</dbReference>
<dbReference type="Proteomes" id="UP000682733">
    <property type="component" value="Unassembled WGS sequence"/>
</dbReference>
<dbReference type="AlphaFoldDB" id="A0A814DPF2"/>
<dbReference type="SMART" id="SM00028">
    <property type="entry name" value="TPR"/>
    <property type="match status" value="3"/>
</dbReference>
<reference evidence="3" key="1">
    <citation type="submission" date="2021-02" db="EMBL/GenBank/DDBJ databases">
        <authorList>
            <person name="Nowell W R."/>
        </authorList>
    </citation>
    <scope>NUCLEOTIDE SEQUENCE</scope>
</reference>
<sequence length="283" mass="32459">MQRLLIEILLDTSLDGMTTFAEIEHRALFRSEREVLFDCGALFNVTFVEYDWFSEIWNVKMVAVPKTSFSEHPYHSIVRETFIQNHSAIVAFGISMAHGFGKKDEAIRYFDQMLSAYSSDHIDIPDVLQQRAILHEKNGEHALAFRDYGQALDIRGERVRENLLGMASLHSNIGILYMATSDFQASLKSHRAALSIFEQLYGTEEDHVTKAKANKNIGLTYQCDSMSSKALEYLTRAQITYERILPEKHLLAIELLGHIRTVHEATNNFTLAIELFRRPLDWS</sequence>
<keyword evidence="1" id="KW-0677">Repeat</keyword>
<evidence type="ECO:0000256" key="1">
    <source>
        <dbReference type="ARBA" id="ARBA00022737"/>
    </source>
</evidence>
<dbReference type="Pfam" id="PF13424">
    <property type="entry name" value="TPR_12"/>
    <property type="match status" value="1"/>
</dbReference>
<evidence type="ECO:0000313" key="7">
    <source>
        <dbReference type="Proteomes" id="UP000663829"/>
    </source>
</evidence>